<dbReference type="AlphaFoldDB" id="A0A1Q8Q4C5"/>
<evidence type="ECO:0000313" key="1">
    <source>
        <dbReference type="EMBL" id="OLN22178.1"/>
    </source>
</evidence>
<sequence length="87" mass="10270">MNKSNFQYYSYDLFHPLLTDSEQPNSDLFRPIYFQEGRIVVHFGRINCRKAGFKENPAQALGFRPKFKKSGLYPEIPATKRRRGMPR</sequence>
<dbReference type="STRING" id="1714264.BTO30_10520"/>
<reference evidence="1 2" key="1">
    <citation type="submission" date="2016-12" db="EMBL/GenBank/DDBJ databases">
        <title>Domibacillus antri genome sequencing.</title>
        <authorList>
            <person name="Verma A."/>
            <person name="Krishnamurthi S."/>
        </authorList>
    </citation>
    <scope>NUCLEOTIDE SEQUENCE [LARGE SCALE GENOMIC DNA]</scope>
    <source>
        <strain evidence="1 2">XD80</strain>
    </source>
</reference>
<gene>
    <name evidence="1" type="ORF">BTO30_10520</name>
</gene>
<organism evidence="1 2">
    <name type="scientific">Domibacillus antri</name>
    <dbReference type="NCBI Taxonomy" id="1714264"/>
    <lineage>
        <taxon>Bacteria</taxon>
        <taxon>Bacillati</taxon>
        <taxon>Bacillota</taxon>
        <taxon>Bacilli</taxon>
        <taxon>Bacillales</taxon>
        <taxon>Bacillaceae</taxon>
        <taxon>Domibacillus</taxon>
    </lineage>
</organism>
<accession>A0A1Q8Q4C5</accession>
<protein>
    <submittedName>
        <fullName evidence="1">Uncharacterized protein</fullName>
    </submittedName>
</protein>
<comment type="caution">
    <text evidence="1">The sequence shown here is derived from an EMBL/GenBank/DDBJ whole genome shotgun (WGS) entry which is preliminary data.</text>
</comment>
<proteinExistence type="predicted"/>
<evidence type="ECO:0000313" key="2">
    <source>
        <dbReference type="Proteomes" id="UP000185568"/>
    </source>
</evidence>
<dbReference type="EMBL" id="MSDU01000022">
    <property type="protein sequence ID" value="OLN22178.1"/>
    <property type="molecule type" value="Genomic_DNA"/>
</dbReference>
<name>A0A1Q8Q4C5_9BACI</name>
<dbReference type="Proteomes" id="UP000185568">
    <property type="component" value="Unassembled WGS sequence"/>
</dbReference>
<keyword evidence="2" id="KW-1185">Reference proteome</keyword>